<dbReference type="EMBL" id="BMVU01000034">
    <property type="protein sequence ID" value="GGX95250.1"/>
    <property type="molecule type" value="Genomic_DNA"/>
</dbReference>
<proteinExistence type="predicted"/>
<comment type="caution">
    <text evidence="2">The sequence shown here is derived from an EMBL/GenBank/DDBJ whole genome shotgun (WGS) entry which is preliminary data.</text>
</comment>
<accession>A0A918NTY6</accession>
<gene>
    <name evidence="2" type="ORF">GCM10010358_56360</name>
</gene>
<organism evidence="2 3">
    <name type="scientific">Streptomyces minutiscleroticus</name>
    <dbReference type="NCBI Taxonomy" id="68238"/>
    <lineage>
        <taxon>Bacteria</taxon>
        <taxon>Bacillati</taxon>
        <taxon>Actinomycetota</taxon>
        <taxon>Actinomycetes</taxon>
        <taxon>Kitasatosporales</taxon>
        <taxon>Streptomycetaceae</taxon>
        <taxon>Streptomyces</taxon>
    </lineage>
</organism>
<dbReference type="AlphaFoldDB" id="A0A918NTY6"/>
<dbReference type="Proteomes" id="UP000619244">
    <property type="component" value="Unassembled WGS sequence"/>
</dbReference>
<name>A0A918NTY6_9ACTN</name>
<keyword evidence="3" id="KW-1185">Reference proteome</keyword>
<evidence type="ECO:0000313" key="2">
    <source>
        <dbReference type="EMBL" id="GGX95250.1"/>
    </source>
</evidence>
<evidence type="ECO:0000256" key="1">
    <source>
        <dbReference type="SAM" id="MobiDB-lite"/>
    </source>
</evidence>
<protein>
    <submittedName>
        <fullName evidence="2">Uncharacterized protein</fullName>
    </submittedName>
</protein>
<reference evidence="2" key="2">
    <citation type="submission" date="2020-09" db="EMBL/GenBank/DDBJ databases">
        <authorList>
            <person name="Sun Q."/>
            <person name="Ohkuma M."/>
        </authorList>
    </citation>
    <scope>NUCLEOTIDE SEQUENCE</scope>
    <source>
        <strain evidence="2">JCM 4790</strain>
    </source>
</reference>
<reference evidence="2" key="1">
    <citation type="journal article" date="2014" name="Int. J. Syst. Evol. Microbiol.">
        <title>Complete genome sequence of Corynebacterium casei LMG S-19264T (=DSM 44701T), isolated from a smear-ripened cheese.</title>
        <authorList>
            <consortium name="US DOE Joint Genome Institute (JGI-PGF)"/>
            <person name="Walter F."/>
            <person name="Albersmeier A."/>
            <person name="Kalinowski J."/>
            <person name="Ruckert C."/>
        </authorList>
    </citation>
    <scope>NUCLEOTIDE SEQUENCE</scope>
    <source>
        <strain evidence="2">JCM 4790</strain>
    </source>
</reference>
<feature type="region of interest" description="Disordered" evidence="1">
    <location>
        <begin position="66"/>
        <end position="91"/>
    </location>
</feature>
<sequence length="91" mass="9140">MSSAGAVVVGLSMSDEGHASALGVLLCLLAGAAVSRPRPCGRGAAAPVPPGRARPRAEYEAVVRPDRTDRRFGGQAVGRFGGRGGRSAGRA</sequence>
<evidence type="ECO:0000313" key="3">
    <source>
        <dbReference type="Proteomes" id="UP000619244"/>
    </source>
</evidence>
<feature type="compositionally biased region" description="Gly residues" evidence="1">
    <location>
        <begin position="75"/>
        <end position="91"/>
    </location>
</feature>